<protein>
    <recommendedName>
        <fullName evidence="1">FAD-dependent protein C-terminal domain-containing protein</fullName>
    </recommendedName>
</protein>
<dbReference type="EMBL" id="ADZX01000129">
    <property type="protein sequence ID" value="EFK97557.1"/>
    <property type="molecule type" value="Genomic_DNA"/>
</dbReference>
<evidence type="ECO:0000313" key="2">
    <source>
        <dbReference type="EMBL" id="EFK97557.1"/>
    </source>
</evidence>
<accession>D9PFV6</accession>
<dbReference type="Pfam" id="PF21688">
    <property type="entry name" value="FAD-depend_C"/>
    <property type="match status" value="1"/>
</dbReference>
<evidence type="ECO:0000259" key="1">
    <source>
        <dbReference type="Pfam" id="PF21688"/>
    </source>
</evidence>
<comment type="caution">
    <text evidence="2">The sequence shown here is derived from an EMBL/GenBank/DDBJ whole genome shotgun (WGS) entry which is preliminary data.</text>
</comment>
<sequence>MTAIGHSARDTFEMLANRGVPMAAKPFSLGLRIEHPQALIDRARYGKQAGHPLLGPADYRLVHHCQNGRSVYSFCMCPGGTVVAATSEEGCVVTNGMSQY</sequence>
<organism evidence="2">
    <name type="scientific">sediment metagenome</name>
    <dbReference type="NCBI Taxonomy" id="749907"/>
    <lineage>
        <taxon>unclassified sequences</taxon>
        <taxon>metagenomes</taxon>
        <taxon>ecological metagenomes</taxon>
    </lineage>
</organism>
<dbReference type="InterPro" id="IPR028348">
    <property type="entry name" value="FAD-binding_protein"/>
</dbReference>
<dbReference type="PANTHER" id="PTHR42842">
    <property type="entry name" value="FAD/NAD(P)-BINDING OXIDOREDUCTASE"/>
    <property type="match status" value="1"/>
</dbReference>
<feature type="non-terminal residue" evidence="2">
    <location>
        <position position="100"/>
    </location>
</feature>
<feature type="domain" description="FAD-dependent protein C-terminal" evidence="1">
    <location>
        <begin position="26"/>
        <end position="100"/>
    </location>
</feature>
<dbReference type="AlphaFoldDB" id="D9PFV6"/>
<proteinExistence type="predicted"/>
<gene>
    <name evidence="2" type="ORF">LDC_0401</name>
</gene>
<dbReference type="PANTHER" id="PTHR42842:SF3">
    <property type="entry name" value="FAD_NAD(P)-BINDING OXIDOREDUCTASE FAMILY PROTEIN"/>
    <property type="match status" value="1"/>
</dbReference>
<dbReference type="InterPro" id="IPR049516">
    <property type="entry name" value="FAD-depend_C"/>
</dbReference>
<reference evidence="2" key="1">
    <citation type="submission" date="2010-07" db="EMBL/GenBank/DDBJ databases">
        <authorList>
            <consortium name="CONSOLIDER consortium CSD2007-00005"/>
            <person name="Guazzaroni M.-E."/>
            <person name="Richter M."/>
            <person name="Garcia-Salamanca A."/>
            <person name="Yarza P."/>
            <person name="Ferrer M."/>
        </authorList>
    </citation>
    <scope>NUCLEOTIDE SEQUENCE</scope>
</reference>
<name>D9PFV6_9ZZZZ</name>
<reference evidence="2" key="2">
    <citation type="journal article" date="2011" name="Microb. Ecol.">
        <title>Taxonomic and Functional Metagenomic Profiling of the Microbial Community in the Anoxic Sediment of a Sub-saline Shallow Lake (Laguna de Carrizo, Central Spain).</title>
        <authorList>
            <person name="Ferrer M."/>
            <person name="Guazzaroni M.E."/>
            <person name="Richter M."/>
            <person name="Garcia-Salamanca A."/>
            <person name="Yarza P."/>
            <person name="Suarez-Suarez A."/>
            <person name="Solano J."/>
            <person name="Alcaide M."/>
            <person name="van Dillewijn P."/>
            <person name="Molina-Henares M.A."/>
            <person name="Lopez-Cortes N."/>
            <person name="Al-Ramahi Y."/>
            <person name="Guerrero C."/>
            <person name="Acosta A."/>
            <person name="de Eugenio L.I."/>
            <person name="Martinez V."/>
            <person name="Marques S."/>
            <person name="Rojo F."/>
            <person name="Santero E."/>
            <person name="Genilloud O."/>
            <person name="Perez-Perez J."/>
            <person name="Rossello-Mora R."/>
            <person name="Ramos J.L."/>
        </authorList>
    </citation>
    <scope>NUCLEOTIDE SEQUENCE</scope>
</reference>